<dbReference type="InterPro" id="IPR029082">
    <property type="entry name" value="Imm35"/>
</dbReference>
<evidence type="ECO:0000313" key="3">
    <source>
        <dbReference type="Proteomes" id="UP001500058"/>
    </source>
</evidence>
<accession>A0ABN3I6Y0</accession>
<reference evidence="2 3" key="1">
    <citation type="journal article" date="2019" name="Int. J. Syst. Evol. Microbiol.">
        <title>The Global Catalogue of Microorganisms (GCM) 10K type strain sequencing project: providing services to taxonomists for standard genome sequencing and annotation.</title>
        <authorList>
            <consortium name="The Broad Institute Genomics Platform"/>
            <consortium name="The Broad Institute Genome Sequencing Center for Infectious Disease"/>
            <person name="Wu L."/>
            <person name="Ma J."/>
        </authorList>
    </citation>
    <scope>NUCLEOTIDE SEQUENCE [LARGE SCALE GENOMIC DNA]</scope>
    <source>
        <strain evidence="2 3">JCM 6921</strain>
    </source>
</reference>
<dbReference type="EMBL" id="BAAATJ010000007">
    <property type="protein sequence ID" value="GAA2395462.1"/>
    <property type="molecule type" value="Genomic_DNA"/>
</dbReference>
<gene>
    <name evidence="2" type="ORF">GCM10010420_21180</name>
</gene>
<keyword evidence="3" id="KW-1185">Reference proteome</keyword>
<feature type="domain" description="Immunity protein 35" evidence="1">
    <location>
        <begin position="5"/>
        <end position="71"/>
    </location>
</feature>
<sequence>MLSRDEAFASALEYLTQAYAGQYTIVLQPEKSTEYPAAWAVRFDSQEYLDTGDLGRSPFVRVVVVPKDGSGPRFPPSHQTVEEFVAELSGTTPPTGA</sequence>
<evidence type="ECO:0000259" key="1">
    <source>
        <dbReference type="Pfam" id="PF15567"/>
    </source>
</evidence>
<dbReference type="Pfam" id="PF15567">
    <property type="entry name" value="Imm35"/>
    <property type="match status" value="1"/>
</dbReference>
<dbReference type="RefSeq" id="WP_344630670.1">
    <property type="nucleotide sequence ID" value="NZ_BAAATJ010000007.1"/>
</dbReference>
<organism evidence="2 3">
    <name type="scientific">Streptomyces glaucosporus</name>
    <dbReference type="NCBI Taxonomy" id="284044"/>
    <lineage>
        <taxon>Bacteria</taxon>
        <taxon>Bacillati</taxon>
        <taxon>Actinomycetota</taxon>
        <taxon>Actinomycetes</taxon>
        <taxon>Kitasatosporales</taxon>
        <taxon>Streptomycetaceae</taxon>
        <taxon>Streptomyces</taxon>
    </lineage>
</organism>
<name>A0ABN3I6Y0_9ACTN</name>
<evidence type="ECO:0000313" key="2">
    <source>
        <dbReference type="EMBL" id="GAA2395462.1"/>
    </source>
</evidence>
<dbReference type="Proteomes" id="UP001500058">
    <property type="component" value="Unassembled WGS sequence"/>
</dbReference>
<comment type="caution">
    <text evidence="2">The sequence shown here is derived from an EMBL/GenBank/DDBJ whole genome shotgun (WGS) entry which is preliminary data.</text>
</comment>
<proteinExistence type="predicted"/>
<protein>
    <recommendedName>
        <fullName evidence="1">Immunity protein 35 domain-containing protein</fullName>
    </recommendedName>
</protein>